<dbReference type="SUPFAM" id="SSF51905">
    <property type="entry name" value="FAD/NAD(P)-binding domain"/>
    <property type="match status" value="1"/>
</dbReference>
<evidence type="ECO:0000256" key="1">
    <source>
        <dbReference type="ARBA" id="ARBA00001974"/>
    </source>
</evidence>
<feature type="domain" description="FAD dependent oxidoreductase" evidence="9">
    <location>
        <begin position="28"/>
        <end position="466"/>
    </location>
</feature>
<keyword evidence="4" id="KW-0560">Oxidoreductase</keyword>
<evidence type="ECO:0000256" key="2">
    <source>
        <dbReference type="ARBA" id="ARBA00022630"/>
    </source>
</evidence>
<gene>
    <name evidence="10" type="ORF">HGRIS_009249</name>
</gene>
<dbReference type="Gene3D" id="3.30.9.10">
    <property type="entry name" value="D-Amino Acid Oxidase, subunit A, domain 2"/>
    <property type="match status" value="1"/>
</dbReference>
<accession>A0ABR3J0R5</accession>
<evidence type="ECO:0000256" key="6">
    <source>
        <dbReference type="ARBA" id="ARBA00037941"/>
    </source>
</evidence>
<keyword evidence="3" id="KW-0274">FAD</keyword>
<dbReference type="Proteomes" id="UP001556367">
    <property type="component" value="Unassembled WGS sequence"/>
</dbReference>
<evidence type="ECO:0000313" key="11">
    <source>
        <dbReference type="Proteomes" id="UP001556367"/>
    </source>
</evidence>
<dbReference type="PANTHER" id="PTHR43104:SF4">
    <property type="entry name" value="L-2-HYDROXYGLUTARATE DEHYDROGENASE, MITOCHONDRIAL"/>
    <property type="match status" value="1"/>
</dbReference>
<evidence type="ECO:0000313" key="10">
    <source>
        <dbReference type="EMBL" id="KAL0949169.1"/>
    </source>
</evidence>
<reference evidence="11" key="1">
    <citation type="submission" date="2024-06" db="EMBL/GenBank/DDBJ databases">
        <title>Multi-omics analyses provide insights into the biosynthesis of the anticancer antibiotic pleurotin in Hohenbuehelia grisea.</title>
        <authorList>
            <person name="Weaver J.A."/>
            <person name="Alberti F."/>
        </authorList>
    </citation>
    <scope>NUCLEOTIDE SEQUENCE [LARGE SCALE GENOMIC DNA]</scope>
    <source>
        <strain evidence="11">T-177</strain>
    </source>
</reference>
<comment type="similarity">
    <text evidence="6">Belongs to the L2HGDH family.</text>
</comment>
<comment type="cofactor">
    <cofactor evidence="1">
        <name>FAD</name>
        <dbReference type="ChEBI" id="CHEBI:57692"/>
    </cofactor>
</comment>
<name>A0ABR3J0R5_9AGAR</name>
<dbReference type="Pfam" id="PF01266">
    <property type="entry name" value="DAO"/>
    <property type="match status" value="1"/>
</dbReference>
<protein>
    <recommendedName>
        <fullName evidence="8">L-2-hydroxyglutarate dehydrogenase, mitochondrial</fullName>
        <ecNumber evidence="7">1.1.99.2</ecNumber>
    </recommendedName>
</protein>
<evidence type="ECO:0000259" key="9">
    <source>
        <dbReference type="Pfam" id="PF01266"/>
    </source>
</evidence>
<proteinExistence type="inferred from homology"/>
<evidence type="ECO:0000256" key="7">
    <source>
        <dbReference type="ARBA" id="ARBA00038878"/>
    </source>
</evidence>
<evidence type="ECO:0000256" key="4">
    <source>
        <dbReference type="ARBA" id="ARBA00023002"/>
    </source>
</evidence>
<comment type="caution">
    <text evidence="10">The sequence shown here is derived from an EMBL/GenBank/DDBJ whole genome shotgun (WGS) entry which is preliminary data.</text>
</comment>
<dbReference type="EMBL" id="JASNQZ010000012">
    <property type="protein sequence ID" value="KAL0949169.1"/>
    <property type="molecule type" value="Genomic_DNA"/>
</dbReference>
<comment type="catalytic activity">
    <reaction evidence="5">
        <text>(S)-2-hydroxyglutarate + A = 2-oxoglutarate + AH2</text>
        <dbReference type="Rhea" id="RHEA:21252"/>
        <dbReference type="ChEBI" id="CHEBI:13193"/>
        <dbReference type="ChEBI" id="CHEBI:16782"/>
        <dbReference type="ChEBI" id="CHEBI:16810"/>
        <dbReference type="ChEBI" id="CHEBI:17499"/>
        <dbReference type="EC" id="1.1.99.2"/>
    </reaction>
</comment>
<evidence type="ECO:0000256" key="5">
    <source>
        <dbReference type="ARBA" id="ARBA00036066"/>
    </source>
</evidence>
<evidence type="ECO:0000256" key="8">
    <source>
        <dbReference type="ARBA" id="ARBA00041137"/>
    </source>
</evidence>
<dbReference type="Gene3D" id="3.50.50.60">
    <property type="entry name" value="FAD/NAD(P)-binding domain"/>
    <property type="match status" value="1"/>
</dbReference>
<sequence>MTARIRGLAAALNSNGRFKYKAPEFVVDHLVIGAGVVGLAVAQRLAAVYPHKTTYIVERNERVGEETSSRNSEVIHAGLYYPPDSLKTRLCLLGRKLLYDFCDAEKIPYRKTGKLVVATEDQRGYIENLHLKAKSLHWPSLSISLSPDTSCSSYPVPTYPDPALPTQLLDTHQLHALEPNLSPKLVAALFSPETGIVDSHTLMQTLEKHITESEGGELICSTRVVRIDPYKPAAGSSATQDDNGWVVQMVTSNADSSDAVLAHTVINATGLSGPFLSNALVPKSSRTPMYYARGSYASYRGPGVSGISHLIYPCPETGSNAHAFQSLGTHLTLDLQGKIRFGPDIEWISPPLGGSSNTPHDPDTVSVEAEESVDFWKNHLVPSEERLEEMHGAVTRYLPDVELEGFQPDYVGIRPKLVPPGGGFQDFVFKTEYADTNRERNQMISLLGIESPGLTSSLAIGRVVSNMIGERRKDS</sequence>
<dbReference type="EC" id="1.1.99.2" evidence="7"/>
<dbReference type="PANTHER" id="PTHR43104">
    <property type="entry name" value="L-2-HYDROXYGLUTARATE DEHYDROGENASE, MITOCHONDRIAL"/>
    <property type="match status" value="1"/>
</dbReference>
<keyword evidence="11" id="KW-1185">Reference proteome</keyword>
<organism evidence="10 11">
    <name type="scientific">Hohenbuehelia grisea</name>
    <dbReference type="NCBI Taxonomy" id="104357"/>
    <lineage>
        <taxon>Eukaryota</taxon>
        <taxon>Fungi</taxon>
        <taxon>Dikarya</taxon>
        <taxon>Basidiomycota</taxon>
        <taxon>Agaricomycotina</taxon>
        <taxon>Agaricomycetes</taxon>
        <taxon>Agaricomycetidae</taxon>
        <taxon>Agaricales</taxon>
        <taxon>Pleurotineae</taxon>
        <taxon>Pleurotaceae</taxon>
        <taxon>Hohenbuehelia</taxon>
    </lineage>
</organism>
<dbReference type="InterPro" id="IPR006076">
    <property type="entry name" value="FAD-dep_OxRdtase"/>
</dbReference>
<evidence type="ECO:0000256" key="3">
    <source>
        <dbReference type="ARBA" id="ARBA00022827"/>
    </source>
</evidence>
<keyword evidence="2" id="KW-0285">Flavoprotein</keyword>
<dbReference type="InterPro" id="IPR036188">
    <property type="entry name" value="FAD/NAD-bd_sf"/>
</dbReference>